<evidence type="ECO:0000256" key="10">
    <source>
        <dbReference type="ARBA" id="ARBA00023224"/>
    </source>
</evidence>
<evidence type="ECO:0000256" key="4">
    <source>
        <dbReference type="ARBA" id="ARBA00022729"/>
    </source>
</evidence>
<dbReference type="InterPro" id="IPR001828">
    <property type="entry name" value="ANF_lig-bd_rcpt"/>
</dbReference>
<dbReference type="InterPro" id="IPR011500">
    <property type="entry name" value="GPCR_3_9-Cys_dom"/>
</dbReference>
<evidence type="ECO:0000256" key="2">
    <source>
        <dbReference type="ARBA" id="ARBA00022475"/>
    </source>
</evidence>
<feature type="transmembrane region" description="Helical" evidence="13">
    <location>
        <begin position="689"/>
        <end position="707"/>
    </location>
</feature>
<evidence type="ECO:0000256" key="12">
    <source>
        <dbReference type="ARBA" id="ARBA00040705"/>
    </source>
</evidence>
<keyword evidence="7 13" id="KW-0472">Membrane</keyword>
<name>A0A8T2PNJ8_9TELE</name>
<feature type="transmembrane region" description="Helical" evidence="13">
    <location>
        <begin position="772"/>
        <end position="794"/>
    </location>
</feature>
<dbReference type="Pfam" id="PF07562">
    <property type="entry name" value="NCD3G"/>
    <property type="match status" value="1"/>
</dbReference>
<sequence>MCEQHLERTGIVLLTLVLYTCTPVNPAVQSVIHCSHSHCLTVTSLAVVWQQVEPNFAPALKKWGLLHKTLCFLSLSLSAALVLLFLCWMFGRSCNGQTPQWFQDISTALFHSPGNFSIGGLFPINELTSNLSQREEPDDIHCDRTSEYGLGLSLVMKFAVDEINGNSKLLPGVRMGFQIFDTCRQSAVIVKPTMLFLTKDSSQEISVMCNYTEYSTRVMAVIGPQTSEMTSVIGKLLGFFLMPQISYRATSDTFSDKRLYPSFFRTAEAIIELLKKFNWNWVAIVGSEDEYGKKGVQELSSLAAQNSICVAYEALIPVDSDATRALEEILKRIKEANVSVVVLFSVYKQVKQFFTDVIDQNMTAVWIGSTSWALHKEITTLPDIQNVGTILVFADMTQELVLLNEYAKELFSKLGKEREVRMRQSEAPSNTTASPSLFNPCPMCSDLSSDNISIINNPFCQHTASSVYGAVYSVAHAMHRLLECNSTMCRKRADHNVYPWQVPTSTCSSNCEPGQVHRVKGFHSCCFDCIDCREGTFLNSTKDIQCTDCPKGQWSTIRSTNCTFPTYFFLSWSCPESLALLLAGVVLLICQGAAGILFFHHRRTPLVRASGGPLSALTLLSLMGGCACIVLFLGTPNDGVCYLQQPLNALFPTITLSTILALSLQVICVTEFPDQAASHLAHLRGPGSWLLLLASCGVQAGLCGWFVQEGTSLSVHVTTMEVKFVKKFLRCPVEPMLGFGLMQGFNGLLALVSFMCTFMAQKPARQYNLARDITFSTLVYCVVWVVFIPIYTGLTDKDKSITQVIAILLSNVGLLASFFFPKCHLLLTNPDLNTPDYFHTFLEGTPPTSQEEQEQ</sequence>
<keyword evidence="4 14" id="KW-0732">Signal</keyword>
<dbReference type="Pfam" id="PF01094">
    <property type="entry name" value="ANF_receptor"/>
    <property type="match status" value="1"/>
</dbReference>
<accession>A0A8T2PNJ8</accession>
<keyword evidence="2" id="KW-1003">Cell membrane</keyword>
<keyword evidence="9" id="KW-0325">Glycoprotein</keyword>
<proteinExistence type="inferred from homology"/>
<feature type="transmembrane region" description="Helical" evidence="13">
    <location>
        <begin position="649"/>
        <end position="669"/>
    </location>
</feature>
<dbReference type="EMBL" id="JAFBMS010000004">
    <property type="protein sequence ID" value="KAG9352932.1"/>
    <property type="molecule type" value="Genomic_DNA"/>
</dbReference>
<evidence type="ECO:0000256" key="8">
    <source>
        <dbReference type="ARBA" id="ARBA00023170"/>
    </source>
</evidence>
<dbReference type="GO" id="GO:0004930">
    <property type="term" value="F:G protein-coupled receptor activity"/>
    <property type="evidence" value="ECO:0007669"/>
    <property type="project" value="UniProtKB-KW"/>
</dbReference>
<evidence type="ECO:0000256" key="13">
    <source>
        <dbReference type="SAM" id="Phobius"/>
    </source>
</evidence>
<evidence type="ECO:0000256" key="14">
    <source>
        <dbReference type="SAM" id="SignalP"/>
    </source>
</evidence>
<dbReference type="PANTHER" id="PTHR24061">
    <property type="entry name" value="CALCIUM-SENSING RECEPTOR-RELATED"/>
    <property type="match status" value="1"/>
</dbReference>
<keyword evidence="5 13" id="KW-1133">Transmembrane helix</keyword>
<evidence type="ECO:0000256" key="11">
    <source>
        <dbReference type="ARBA" id="ARBA00038492"/>
    </source>
</evidence>
<evidence type="ECO:0000256" key="3">
    <source>
        <dbReference type="ARBA" id="ARBA00022692"/>
    </source>
</evidence>
<dbReference type="PRINTS" id="PR00248">
    <property type="entry name" value="GPCRMGR"/>
</dbReference>
<dbReference type="CDD" id="cd15290">
    <property type="entry name" value="7tmC_TAS1R3"/>
    <property type="match status" value="1"/>
</dbReference>
<feature type="transmembrane region" description="Helical" evidence="13">
    <location>
        <begin position="578"/>
        <end position="599"/>
    </location>
</feature>
<keyword evidence="6" id="KW-0297">G-protein coupled receptor</keyword>
<feature type="transmembrane region" description="Helical" evidence="13">
    <location>
        <begin position="611"/>
        <end position="634"/>
    </location>
</feature>
<reference evidence="16" key="1">
    <citation type="thesis" date="2021" institute="BYU ScholarsArchive" country="Provo, UT, USA">
        <title>Applications of and Algorithms for Genome Assembly and Genomic Analyses with an Emphasis on Marine Teleosts.</title>
        <authorList>
            <person name="Pickett B.D."/>
        </authorList>
    </citation>
    <scope>NUCLEOTIDE SEQUENCE</scope>
    <source>
        <strain evidence="16">HI-2016</strain>
    </source>
</reference>
<feature type="signal peptide" evidence="14">
    <location>
        <begin position="1"/>
        <end position="26"/>
    </location>
</feature>
<keyword evidence="17" id="KW-1185">Reference proteome</keyword>
<keyword evidence="8" id="KW-0675">Receptor</keyword>
<evidence type="ECO:0000256" key="5">
    <source>
        <dbReference type="ARBA" id="ARBA00022989"/>
    </source>
</evidence>
<evidence type="ECO:0000313" key="16">
    <source>
        <dbReference type="EMBL" id="KAG9352932.1"/>
    </source>
</evidence>
<evidence type="ECO:0000256" key="9">
    <source>
        <dbReference type="ARBA" id="ARBA00023180"/>
    </source>
</evidence>
<evidence type="ECO:0000256" key="6">
    <source>
        <dbReference type="ARBA" id="ARBA00023040"/>
    </source>
</evidence>
<dbReference type="AlphaFoldDB" id="A0A8T2PNJ8"/>
<dbReference type="GO" id="GO:0050917">
    <property type="term" value="P:sensory perception of umami taste"/>
    <property type="evidence" value="ECO:0007669"/>
    <property type="project" value="TreeGrafter"/>
</dbReference>
<gene>
    <name evidence="16" type="ORF">JZ751_017508</name>
</gene>
<organism evidence="16 17">
    <name type="scientific">Albula glossodonta</name>
    <name type="common">roundjaw bonefish</name>
    <dbReference type="NCBI Taxonomy" id="121402"/>
    <lineage>
        <taxon>Eukaryota</taxon>
        <taxon>Metazoa</taxon>
        <taxon>Chordata</taxon>
        <taxon>Craniata</taxon>
        <taxon>Vertebrata</taxon>
        <taxon>Euteleostomi</taxon>
        <taxon>Actinopterygii</taxon>
        <taxon>Neopterygii</taxon>
        <taxon>Teleostei</taxon>
        <taxon>Albuliformes</taxon>
        <taxon>Albulidae</taxon>
        <taxon>Albula</taxon>
    </lineage>
</organism>
<dbReference type="PANTHER" id="PTHR24061:SF435">
    <property type="entry name" value="TASTE RECEPTOR TYPE 1 MEMBER 3"/>
    <property type="match status" value="1"/>
</dbReference>
<dbReference type="GO" id="GO:0050916">
    <property type="term" value="P:sensory perception of sweet taste"/>
    <property type="evidence" value="ECO:0007669"/>
    <property type="project" value="TreeGrafter"/>
</dbReference>
<comment type="caution">
    <text evidence="16">The sequence shown here is derived from an EMBL/GenBank/DDBJ whole genome shotgun (WGS) entry which is preliminary data.</text>
</comment>
<evidence type="ECO:0000256" key="7">
    <source>
        <dbReference type="ARBA" id="ARBA00023136"/>
    </source>
</evidence>
<evidence type="ECO:0000313" key="17">
    <source>
        <dbReference type="Proteomes" id="UP000824540"/>
    </source>
</evidence>
<dbReference type="PROSITE" id="PS50259">
    <property type="entry name" value="G_PROTEIN_RECEP_F3_4"/>
    <property type="match status" value="1"/>
</dbReference>
<dbReference type="FunFam" id="3.40.50.2300:FF:000016">
    <property type="entry name" value="Taste 1 receptor member 2"/>
    <property type="match status" value="1"/>
</dbReference>
<dbReference type="SUPFAM" id="SSF53822">
    <property type="entry name" value="Periplasmic binding protein-like I"/>
    <property type="match status" value="1"/>
</dbReference>
<dbReference type="Pfam" id="PF00003">
    <property type="entry name" value="7tm_3"/>
    <property type="match status" value="1"/>
</dbReference>
<feature type="domain" description="G-protein coupled receptors family 3 profile" evidence="15">
    <location>
        <begin position="576"/>
        <end position="834"/>
    </location>
</feature>
<keyword evidence="10" id="KW-0807">Transducer</keyword>
<dbReference type="InterPro" id="IPR000068">
    <property type="entry name" value="GPCR_3_Ca_sens_rcpt-rel"/>
</dbReference>
<comment type="subcellular location">
    <subcellularLocation>
        <location evidence="1">Cell membrane</location>
        <topology evidence="1">Multi-pass membrane protein</topology>
    </subcellularLocation>
</comment>
<feature type="transmembrane region" description="Helical" evidence="13">
    <location>
        <begin position="800"/>
        <end position="820"/>
    </location>
</feature>
<dbReference type="GO" id="GO:0005886">
    <property type="term" value="C:plasma membrane"/>
    <property type="evidence" value="ECO:0007669"/>
    <property type="project" value="UniProtKB-SubCell"/>
</dbReference>
<keyword evidence="3 13" id="KW-0812">Transmembrane</keyword>
<dbReference type="InterPro" id="IPR017978">
    <property type="entry name" value="GPCR_3_C"/>
</dbReference>
<evidence type="ECO:0000259" key="15">
    <source>
        <dbReference type="PROSITE" id="PS50259"/>
    </source>
</evidence>
<dbReference type="OrthoDB" id="5984008at2759"/>
<dbReference type="InterPro" id="IPR028082">
    <property type="entry name" value="Peripla_BP_I"/>
</dbReference>
<feature type="transmembrane region" description="Helical" evidence="13">
    <location>
        <begin position="736"/>
        <end position="760"/>
    </location>
</feature>
<dbReference type="Gene3D" id="3.40.50.2300">
    <property type="match status" value="2"/>
</dbReference>
<comment type="similarity">
    <text evidence="11">Belongs to the G-protein coupled receptor 3 family. TAS1R subfamily.</text>
</comment>
<protein>
    <recommendedName>
        <fullName evidence="12">Taste receptor type 1 member 3</fullName>
    </recommendedName>
</protein>
<dbReference type="InterPro" id="IPR000337">
    <property type="entry name" value="GPCR_3"/>
</dbReference>
<feature type="transmembrane region" description="Helical" evidence="13">
    <location>
        <begin position="70"/>
        <end position="91"/>
    </location>
</feature>
<evidence type="ECO:0000256" key="1">
    <source>
        <dbReference type="ARBA" id="ARBA00004651"/>
    </source>
</evidence>
<feature type="chain" id="PRO_5035785736" description="Taste receptor type 1 member 3" evidence="14">
    <location>
        <begin position="27"/>
        <end position="855"/>
    </location>
</feature>
<dbReference type="Proteomes" id="UP000824540">
    <property type="component" value="Unassembled WGS sequence"/>
</dbReference>